<protein>
    <submittedName>
        <fullName evidence="4">Patatin</fullName>
    </submittedName>
</protein>
<feature type="active site" description="Nucleophile" evidence="2">
    <location>
        <position position="60"/>
    </location>
</feature>
<dbReference type="InterPro" id="IPR002641">
    <property type="entry name" value="PNPLA_dom"/>
</dbReference>
<dbReference type="Gene3D" id="3.40.1090.10">
    <property type="entry name" value="Cytosolic phospholipase A2 catalytic domain"/>
    <property type="match status" value="1"/>
</dbReference>
<dbReference type="eggNOG" id="COG3621">
    <property type="taxonomic scope" value="Bacteria"/>
</dbReference>
<dbReference type="PROSITE" id="PS51635">
    <property type="entry name" value="PNPLA"/>
    <property type="match status" value="1"/>
</dbReference>
<dbReference type="GO" id="GO:0016787">
    <property type="term" value="F:hydrolase activity"/>
    <property type="evidence" value="ECO:0007669"/>
    <property type="project" value="UniProtKB-UniRule"/>
</dbReference>
<keyword evidence="2" id="KW-0378">Hydrolase</keyword>
<dbReference type="Proteomes" id="UP000019450">
    <property type="component" value="Chromosome"/>
</dbReference>
<evidence type="ECO:0000313" key="4">
    <source>
        <dbReference type="EMBL" id="AHK22555.1"/>
    </source>
</evidence>
<dbReference type="Pfam" id="PF01734">
    <property type="entry name" value="Patatin"/>
    <property type="match status" value="1"/>
</dbReference>
<dbReference type="PANTHER" id="PTHR24138:SF10">
    <property type="entry name" value="PHOSPHOLIPASE A2"/>
    <property type="match status" value="1"/>
</dbReference>
<dbReference type="OrthoDB" id="9807112at2"/>
<dbReference type="SUPFAM" id="SSF52151">
    <property type="entry name" value="FabD/lysophospholipase-like"/>
    <property type="match status" value="1"/>
</dbReference>
<dbReference type="KEGG" id="hcr:X271_00450"/>
<name>W8GT07_9MOLU</name>
<accession>W8GT07</accession>
<dbReference type="EMBL" id="CP006932">
    <property type="protein sequence ID" value="AHK22555.1"/>
    <property type="molecule type" value="Genomic_DNA"/>
</dbReference>
<keyword evidence="2" id="KW-0442">Lipid degradation</keyword>
<keyword evidence="5" id="KW-1185">Reference proteome</keyword>
<gene>
    <name evidence="4" type="ORF">X271_00450</name>
</gene>
<proteinExistence type="predicted"/>
<dbReference type="InterPro" id="IPR047156">
    <property type="entry name" value="Teg/CotR/CapV-like"/>
</dbReference>
<dbReference type="STRING" id="1427984.X271_00450"/>
<dbReference type="RefSeq" id="WP_128571651.1">
    <property type="nucleotide sequence ID" value="NZ_CP006932.1"/>
</dbReference>
<dbReference type="PANTHER" id="PTHR24138">
    <property type="entry name" value="INTRACELLLAR PHOSPHOLIPASE A FAMILY"/>
    <property type="match status" value="1"/>
</dbReference>
<keyword evidence="1 2" id="KW-0443">Lipid metabolism</keyword>
<feature type="short sequence motif" description="DGA/G" evidence="2">
    <location>
        <begin position="197"/>
        <end position="199"/>
    </location>
</feature>
<dbReference type="CDD" id="cd07199">
    <property type="entry name" value="Pat17_PNPLA8_PNPLA9_like"/>
    <property type="match status" value="1"/>
</dbReference>
<evidence type="ECO:0000256" key="2">
    <source>
        <dbReference type="PROSITE-ProRule" id="PRU01161"/>
    </source>
</evidence>
<evidence type="ECO:0000259" key="3">
    <source>
        <dbReference type="PROSITE" id="PS51635"/>
    </source>
</evidence>
<evidence type="ECO:0000256" key="1">
    <source>
        <dbReference type="ARBA" id="ARBA00023098"/>
    </source>
</evidence>
<dbReference type="HOGENOM" id="CLU_000288_144_9_14"/>
<organism evidence="4 5">
    <name type="scientific">Candidatus Hepatoplasma crinochetorum Av</name>
    <dbReference type="NCBI Taxonomy" id="1427984"/>
    <lineage>
        <taxon>Bacteria</taxon>
        <taxon>Bacillati</taxon>
        <taxon>Mycoplasmatota</taxon>
        <taxon>Mollicutes</taxon>
        <taxon>Candidatus Hepatoplasmataceae</taxon>
        <taxon>Candidatus Hepatoplasma</taxon>
    </lineage>
</organism>
<feature type="active site" description="Proton acceptor" evidence="2">
    <location>
        <position position="197"/>
    </location>
</feature>
<dbReference type="GO" id="GO:0016042">
    <property type="term" value="P:lipid catabolic process"/>
    <property type="evidence" value="ECO:0007669"/>
    <property type="project" value="UniProtKB-UniRule"/>
</dbReference>
<dbReference type="InterPro" id="IPR016035">
    <property type="entry name" value="Acyl_Trfase/lysoPLipase"/>
</dbReference>
<dbReference type="AlphaFoldDB" id="W8GT07"/>
<sequence>MNENNYEIAKKNIKNAKKFRILSIDGGGVKGFFTLKAIKGLMDEYQIDLYDYFDMIVGTSTGSIIALLILLKLDIEKYYKEYEQIPNRIFSKRLDILSQTRKPFFPQFDSEELKKSLSEELGDLNFDDFEKKVNKFFVFCASNVTNGKPVIFASKNFSSINKQNRKELVRNAIYASCAAPFYFEPIKSSFAEDYFADGGIWSNNPAMVGIILALGDLDIKIEDIEVLSFGQTFVENLEFEIKKMINFDSFKNNQFSSLFSSSLLVNQNFDNFCASILLKERYFRYSPEQKIPNTKVSYIDQNFIDYSKLYWMKNKESLVDFIRLSKNTKYYKGIEKMYN</sequence>
<feature type="short sequence motif" description="GXSXG" evidence="2">
    <location>
        <begin position="58"/>
        <end position="62"/>
    </location>
</feature>
<feature type="domain" description="PNPLA" evidence="3">
    <location>
        <begin position="22"/>
        <end position="210"/>
    </location>
</feature>
<feature type="short sequence motif" description="GXGXXG" evidence="2">
    <location>
        <begin position="26"/>
        <end position="31"/>
    </location>
</feature>
<evidence type="ECO:0000313" key="5">
    <source>
        <dbReference type="Proteomes" id="UP000019450"/>
    </source>
</evidence>
<reference evidence="4 5" key="1">
    <citation type="journal article" date="2014" name="Genome Biol. Evol.">
        <title>Phylogenomics of "Candidatus Hepatoplasma crinochetorum," a Lineage of Mollicutes Associated with Noninsect Arthropods.</title>
        <authorList>
            <person name="Leclercq S."/>
            <person name="Dittmer J."/>
            <person name="Bouchon D."/>
            <person name="Cordaux R."/>
        </authorList>
    </citation>
    <scope>NUCLEOTIDE SEQUENCE [LARGE SCALE GENOMIC DNA]</scope>
    <source>
        <strain evidence="4 5">Av</strain>
    </source>
</reference>